<dbReference type="InterPro" id="IPR014895">
    <property type="entry name" value="Alginate_lyase_2"/>
</dbReference>
<comment type="caution">
    <text evidence="4">The sequence shown here is derived from an EMBL/GenBank/DDBJ whole genome shotgun (WGS) entry which is preliminary data.</text>
</comment>
<dbReference type="Pfam" id="PF08787">
    <property type="entry name" value="Alginate_lyase2"/>
    <property type="match status" value="1"/>
</dbReference>
<accession>A0A0M0I6H8</accession>
<dbReference type="InterPro" id="IPR013320">
    <property type="entry name" value="ConA-like_dom_sf"/>
</dbReference>
<feature type="signal peptide" evidence="2">
    <location>
        <begin position="1"/>
        <end position="22"/>
    </location>
</feature>
<feature type="region of interest" description="Disordered" evidence="1">
    <location>
        <begin position="31"/>
        <end position="126"/>
    </location>
</feature>
<feature type="compositionally biased region" description="Gly residues" evidence="1">
    <location>
        <begin position="62"/>
        <end position="111"/>
    </location>
</feature>
<evidence type="ECO:0000256" key="2">
    <source>
        <dbReference type="SAM" id="SignalP"/>
    </source>
</evidence>
<dbReference type="STRING" id="171383.AKJ31_03855"/>
<dbReference type="PROSITE" id="PS51257">
    <property type="entry name" value="PROKAR_LIPOPROTEIN"/>
    <property type="match status" value="1"/>
</dbReference>
<evidence type="ECO:0000259" key="3">
    <source>
        <dbReference type="Pfam" id="PF08787"/>
    </source>
</evidence>
<proteinExistence type="predicted"/>
<gene>
    <name evidence="4" type="ORF">AKJ31_03855</name>
</gene>
<keyword evidence="2" id="KW-0732">Signal</keyword>
<feature type="domain" description="Alginate lyase 2" evidence="3">
    <location>
        <begin position="129"/>
        <end position="372"/>
    </location>
</feature>
<dbReference type="SUPFAM" id="SSF49899">
    <property type="entry name" value="Concanavalin A-like lectins/glucanases"/>
    <property type="match status" value="1"/>
</dbReference>
<dbReference type="OrthoDB" id="5860115at2"/>
<evidence type="ECO:0000313" key="4">
    <source>
        <dbReference type="EMBL" id="KOO09498.1"/>
    </source>
</evidence>
<name>A0A0M0I6H8_9VIBR</name>
<organism evidence="4 5">
    <name type="scientific">Vibrio hepatarius</name>
    <dbReference type="NCBI Taxonomy" id="171383"/>
    <lineage>
        <taxon>Bacteria</taxon>
        <taxon>Pseudomonadati</taxon>
        <taxon>Pseudomonadota</taxon>
        <taxon>Gammaproteobacteria</taxon>
        <taxon>Vibrionales</taxon>
        <taxon>Vibrionaceae</taxon>
        <taxon>Vibrio</taxon>
        <taxon>Vibrio oreintalis group</taxon>
    </lineage>
</organism>
<reference evidence="5" key="1">
    <citation type="submission" date="2015-08" db="EMBL/GenBank/DDBJ databases">
        <title>Vibrio galatheae sp. nov., a novel member of the Vibrionaceae family isolated from the Solomon Islands.</title>
        <authorList>
            <person name="Giubergia S."/>
            <person name="Machado H."/>
            <person name="Mateiu R.V."/>
            <person name="Gram L."/>
        </authorList>
    </citation>
    <scope>NUCLEOTIDE SEQUENCE [LARGE SCALE GENOMIC DNA]</scope>
    <source>
        <strain evidence="5">DSM 19134</strain>
    </source>
</reference>
<dbReference type="EMBL" id="LHPI01000001">
    <property type="protein sequence ID" value="KOO09498.1"/>
    <property type="molecule type" value="Genomic_DNA"/>
</dbReference>
<dbReference type="PATRIC" id="fig|171383.3.peg.799"/>
<dbReference type="Proteomes" id="UP000037530">
    <property type="component" value="Unassembled WGS sequence"/>
</dbReference>
<sequence length="374" mass="39342">MKKTSSTLPRLIPLLLITSLTACDGFWGINDSDDTDPNPPGNNGNSNSGDKGEVDNIVDPGDNGGTDGSGDGDGSDGSGETGGTGETGGSDGSDGSGETGGGTGETGGGGSVTEPTTGLDPNMPPSGNFDLTVWKLTLPVSKDEYFGTGGTNAAEILPLEAPSSDLKTLPPLDEGYEDPNFFYTATDGTMLFKTPLYGGTSTVNSSYVRTELRELYNWDPSKSSGDANWDNEGSHVLSAKLEVVSYWPDDPQTVVGQIHAKDSSKALVKLQWDGPTKKVRAIINEDPSKGNPFSLDFGVVGQGKFTYTISLINKDLTITVNDITHSLTFGEGNMSADWDKHVYYFKAGNYAQADKAGGGMFEVAFSELNVRHSN</sequence>
<dbReference type="Gene3D" id="2.60.120.200">
    <property type="match status" value="1"/>
</dbReference>
<evidence type="ECO:0000256" key="1">
    <source>
        <dbReference type="SAM" id="MobiDB-lite"/>
    </source>
</evidence>
<dbReference type="AlphaFoldDB" id="A0A0M0I6H8"/>
<dbReference type="RefSeq" id="WP_053407759.1">
    <property type="nucleotide sequence ID" value="NZ_DAIPHI010000133.1"/>
</dbReference>
<feature type="chain" id="PRO_5005600649" description="Alginate lyase 2 domain-containing protein" evidence="2">
    <location>
        <begin position="23"/>
        <end position="374"/>
    </location>
</feature>
<evidence type="ECO:0000313" key="5">
    <source>
        <dbReference type="Proteomes" id="UP000037530"/>
    </source>
</evidence>
<protein>
    <recommendedName>
        <fullName evidence="3">Alginate lyase 2 domain-containing protein</fullName>
    </recommendedName>
</protein>
<keyword evidence="5" id="KW-1185">Reference proteome</keyword>